<evidence type="ECO:0000313" key="9">
    <source>
        <dbReference type="EMBL" id="KAE9636118.1"/>
    </source>
</evidence>
<reference evidence="9 10" key="1">
    <citation type="submission" date="2019-12" db="EMBL/GenBank/DDBJ databases">
        <title>Defluviitalea raffinosedens, isolated from a biogas fermenter, genome sequencing and characterization.</title>
        <authorList>
            <person name="Rettenmaier R."/>
            <person name="Schneider M."/>
            <person name="Neuhaus K."/>
            <person name="Liebl W."/>
            <person name="Zverlov V."/>
        </authorList>
    </citation>
    <scope>NUCLEOTIDE SEQUENCE [LARGE SCALE GENOMIC DNA]</scope>
    <source>
        <strain evidence="9 10">249c-K6</strain>
    </source>
</reference>
<keyword evidence="10" id="KW-1185">Reference proteome</keyword>
<protein>
    <recommendedName>
        <fullName evidence="6">Oligopeptidase F</fullName>
        <ecNumber evidence="6">3.4.24.-</ecNumber>
    </recommendedName>
</protein>
<evidence type="ECO:0000256" key="2">
    <source>
        <dbReference type="ARBA" id="ARBA00022723"/>
    </source>
</evidence>
<evidence type="ECO:0000259" key="7">
    <source>
        <dbReference type="Pfam" id="PF01432"/>
    </source>
</evidence>
<keyword evidence="2 6" id="KW-0479">Metal-binding</keyword>
<evidence type="ECO:0000313" key="10">
    <source>
        <dbReference type="Proteomes" id="UP000483018"/>
    </source>
</evidence>
<dbReference type="PANTHER" id="PTHR11804:SF84">
    <property type="entry name" value="SACCHAROLYSIN"/>
    <property type="match status" value="1"/>
</dbReference>
<evidence type="ECO:0000256" key="3">
    <source>
        <dbReference type="ARBA" id="ARBA00022801"/>
    </source>
</evidence>
<dbReference type="Proteomes" id="UP000483018">
    <property type="component" value="Unassembled WGS sequence"/>
</dbReference>
<dbReference type="GO" id="GO:0004222">
    <property type="term" value="F:metalloendopeptidase activity"/>
    <property type="evidence" value="ECO:0007669"/>
    <property type="project" value="UniProtKB-UniRule"/>
</dbReference>
<dbReference type="InterPro" id="IPR013647">
    <property type="entry name" value="OligopepF_N_dom"/>
</dbReference>
<keyword evidence="4 6" id="KW-0862">Zinc</keyword>
<sequence length="601" mass="69003">MSNPSNSLPLREEIDPKYKWNLKDLYPSDEACQEDMKKLEASLGDLSKFQNQLSNSSKVLLDCLVLNDKLSLMAEKIYVYSHMKFHEDTSNGFYQGLADRAKSLSIKLASASSFIIPEILSLSEVTLKNYLKENEELNLYAHLIENLLRQKDHILSKESEQLLAEASELGQAPSNIFSMINDADMTFPSIEGENGEKIEVTKGRFIQLMENPNRKIRKAAFKSLYSSYIKQKNTIAATYHGSIKKDVFFARMRKYASSLEYALFDDNIPVEVYTNLIDSVHEALPLMHRYVALRKRLLGVDELHMYDLYTPIVADVDMKVPYEEAKEIVKEGLAPLGEEYIKILEKGFKEGWIDVYENKGKRSGAYSWGAYGTHPYVLLNYQDNINNVFTLAHEMGHALHSYYSDSTQPYVYAQYPIFLAEVASTVNEALLMQHLLKTTEDKKKRAYLMNHFMEQFRATLFRQTMFAEFEKLTHEMLEKGEAITADSLAALYRDLNIKYYGPHIVVDSEIDFEWARIPHFYNAFYVYKYATGYSAAIALSERILNNEPDALEDYMAFLKSGGSDYPINILKKAGVDMSTTEPVKKALKVFEDLLIEMEKLQ</sequence>
<dbReference type="GO" id="GO:0046872">
    <property type="term" value="F:metal ion binding"/>
    <property type="evidence" value="ECO:0007669"/>
    <property type="project" value="UniProtKB-UniRule"/>
</dbReference>
<dbReference type="Gene3D" id="1.20.140.70">
    <property type="entry name" value="Oligopeptidase f, N-terminal domain"/>
    <property type="match status" value="1"/>
</dbReference>
<dbReference type="RefSeq" id="WP_158739372.1">
    <property type="nucleotide sequence ID" value="NZ_JAFBEP010000003.1"/>
</dbReference>
<dbReference type="InterPro" id="IPR004438">
    <property type="entry name" value="Peptidase_M3B"/>
</dbReference>
<name>A0A7C8LIX6_9FIRM</name>
<comment type="function">
    <text evidence="6">Has oligopeptidase activity and degrades a variety of small bioactive peptides.</text>
</comment>
<dbReference type="GO" id="GO:0006508">
    <property type="term" value="P:proteolysis"/>
    <property type="evidence" value="ECO:0007669"/>
    <property type="project" value="UniProtKB-KW"/>
</dbReference>
<dbReference type="NCBIfam" id="TIGR00181">
    <property type="entry name" value="pepF"/>
    <property type="match status" value="1"/>
</dbReference>
<organism evidence="9 10">
    <name type="scientific">Defluviitalea raffinosedens</name>
    <dbReference type="NCBI Taxonomy" id="1450156"/>
    <lineage>
        <taxon>Bacteria</taxon>
        <taxon>Bacillati</taxon>
        <taxon>Bacillota</taxon>
        <taxon>Clostridia</taxon>
        <taxon>Lachnospirales</taxon>
        <taxon>Defluviitaleaceae</taxon>
        <taxon>Defluviitalea</taxon>
    </lineage>
</organism>
<comment type="similarity">
    <text evidence="6">Belongs to the peptidase M3B family.</text>
</comment>
<keyword evidence="1 6" id="KW-0645">Protease</keyword>
<dbReference type="AlphaFoldDB" id="A0A7C8LIX6"/>
<gene>
    <name evidence="9" type="primary">pepF</name>
    <name evidence="9" type="ORF">GND95_03045</name>
</gene>
<dbReference type="Pfam" id="PF08439">
    <property type="entry name" value="Peptidase_M3_N"/>
    <property type="match status" value="1"/>
</dbReference>
<evidence type="ECO:0000256" key="5">
    <source>
        <dbReference type="ARBA" id="ARBA00023049"/>
    </source>
</evidence>
<evidence type="ECO:0000259" key="8">
    <source>
        <dbReference type="Pfam" id="PF08439"/>
    </source>
</evidence>
<evidence type="ECO:0000256" key="4">
    <source>
        <dbReference type="ARBA" id="ARBA00022833"/>
    </source>
</evidence>
<dbReference type="EC" id="3.4.24.-" evidence="6"/>
<evidence type="ECO:0000256" key="6">
    <source>
        <dbReference type="RuleBase" id="RU368091"/>
    </source>
</evidence>
<keyword evidence="5 6" id="KW-0482">Metalloprotease</keyword>
<comment type="caution">
    <text evidence="9">The sequence shown here is derived from an EMBL/GenBank/DDBJ whole genome shotgun (WGS) entry which is preliminary data.</text>
</comment>
<evidence type="ECO:0000256" key="1">
    <source>
        <dbReference type="ARBA" id="ARBA00022670"/>
    </source>
</evidence>
<accession>A0A7C8LIX6</accession>
<dbReference type="Gene3D" id="1.10.287.830">
    <property type="entry name" value="putative peptidase helix hairpin domain like"/>
    <property type="match status" value="1"/>
</dbReference>
<dbReference type="OrthoDB" id="9766487at2"/>
<dbReference type="EMBL" id="WSLF01000002">
    <property type="protein sequence ID" value="KAE9636118.1"/>
    <property type="molecule type" value="Genomic_DNA"/>
</dbReference>
<dbReference type="Pfam" id="PF01432">
    <property type="entry name" value="Peptidase_M3"/>
    <property type="match status" value="1"/>
</dbReference>
<dbReference type="InterPro" id="IPR001567">
    <property type="entry name" value="Pept_M3A_M3B_dom"/>
</dbReference>
<dbReference type="CDD" id="cd09608">
    <property type="entry name" value="M3B_PepF"/>
    <property type="match status" value="1"/>
</dbReference>
<dbReference type="InterPro" id="IPR042088">
    <property type="entry name" value="OligoPept_F_C"/>
</dbReference>
<feature type="domain" description="Oligopeptidase F N-terminal" evidence="8">
    <location>
        <begin position="118"/>
        <end position="187"/>
    </location>
</feature>
<dbReference type="SUPFAM" id="SSF55486">
    <property type="entry name" value="Metalloproteases ('zincins'), catalytic domain"/>
    <property type="match status" value="1"/>
</dbReference>
<comment type="cofactor">
    <cofactor evidence="6">
        <name>Zn(2+)</name>
        <dbReference type="ChEBI" id="CHEBI:29105"/>
    </cofactor>
    <text evidence="6">Binds 1 zinc ion.</text>
</comment>
<dbReference type="Gene3D" id="1.10.1370.20">
    <property type="entry name" value="Oligoendopeptidase f, C-terminal domain"/>
    <property type="match status" value="1"/>
</dbReference>
<proteinExistence type="inferred from homology"/>
<dbReference type="InterPro" id="IPR045090">
    <property type="entry name" value="Pept_M3A_M3B"/>
</dbReference>
<dbReference type="PANTHER" id="PTHR11804">
    <property type="entry name" value="PROTEASE M3 THIMET OLIGOPEPTIDASE-RELATED"/>
    <property type="match status" value="1"/>
</dbReference>
<dbReference type="GO" id="GO:0006518">
    <property type="term" value="P:peptide metabolic process"/>
    <property type="evidence" value="ECO:0007669"/>
    <property type="project" value="TreeGrafter"/>
</dbReference>
<keyword evidence="3 6" id="KW-0378">Hydrolase</keyword>
<feature type="domain" description="Peptidase M3A/M3B catalytic" evidence="7">
    <location>
        <begin position="208"/>
        <end position="588"/>
    </location>
</feature>